<evidence type="ECO:0000256" key="8">
    <source>
        <dbReference type="PIRNR" id="PIRNR000194"/>
    </source>
</evidence>
<dbReference type="AlphaFoldDB" id="A0A2U8FS43"/>
<accession>A0A2U8FS43</accession>
<dbReference type="OrthoDB" id="9804315at2"/>
<dbReference type="GO" id="GO:0046654">
    <property type="term" value="P:tetrahydrofolate biosynthetic process"/>
    <property type="evidence" value="ECO:0007669"/>
    <property type="project" value="UniProtKB-UniPathway"/>
</dbReference>
<dbReference type="RefSeq" id="WP_109036836.1">
    <property type="nucleotide sequence ID" value="NZ_CP029210.1"/>
</dbReference>
<reference evidence="11 12" key="1">
    <citation type="submission" date="2018-05" db="EMBL/GenBank/DDBJ databases">
        <title>complete genome sequence of Aquabacterium olei NBRC 110486.</title>
        <authorList>
            <person name="Tang B."/>
            <person name="Chang J."/>
            <person name="Zhang L."/>
            <person name="Yang H."/>
        </authorList>
    </citation>
    <scope>NUCLEOTIDE SEQUENCE [LARGE SCALE GENOMIC DNA]</scope>
    <source>
        <strain evidence="11 12">NBRC 110486</strain>
    </source>
</reference>
<dbReference type="Pfam" id="PF00186">
    <property type="entry name" value="DHFR_1"/>
    <property type="match status" value="1"/>
</dbReference>
<feature type="region of interest" description="Disordered" evidence="9">
    <location>
        <begin position="151"/>
        <end position="173"/>
    </location>
</feature>
<dbReference type="InterPro" id="IPR012259">
    <property type="entry name" value="DHFR"/>
</dbReference>
<name>A0A2U8FS43_9BURK</name>
<evidence type="ECO:0000256" key="1">
    <source>
        <dbReference type="ARBA" id="ARBA00004903"/>
    </source>
</evidence>
<dbReference type="EC" id="1.5.1.3" evidence="3 8"/>
<gene>
    <name evidence="11" type="ORF">DEH84_10680</name>
</gene>
<dbReference type="GO" id="GO:0046655">
    <property type="term" value="P:folic acid metabolic process"/>
    <property type="evidence" value="ECO:0007669"/>
    <property type="project" value="TreeGrafter"/>
</dbReference>
<evidence type="ECO:0000256" key="7">
    <source>
        <dbReference type="ARBA" id="ARBA00025067"/>
    </source>
</evidence>
<evidence type="ECO:0000259" key="10">
    <source>
        <dbReference type="PROSITE" id="PS51330"/>
    </source>
</evidence>
<evidence type="ECO:0000256" key="5">
    <source>
        <dbReference type="ARBA" id="ARBA00022857"/>
    </source>
</evidence>
<keyword evidence="4 8" id="KW-0554">One-carbon metabolism</keyword>
<evidence type="ECO:0000256" key="3">
    <source>
        <dbReference type="ARBA" id="ARBA00012856"/>
    </source>
</evidence>
<evidence type="ECO:0000256" key="2">
    <source>
        <dbReference type="ARBA" id="ARBA00009539"/>
    </source>
</evidence>
<dbReference type="InterPro" id="IPR024072">
    <property type="entry name" value="DHFR-like_dom_sf"/>
</dbReference>
<keyword evidence="11" id="KW-0418">Kinase</keyword>
<keyword evidence="11" id="KW-0808">Transferase</keyword>
<dbReference type="PRINTS" id="PR00070">
    <property type="entry name" value="DHFR"/>
</dbReference>
<dbReference type="KEGG" id="aon:DEH84_10680"/>
<dbReference type="PANTHER" id="PTHR48069">
    <property type="entry name" value="DIHYDROFOLATE REDUCTASE"/>
    <property type="match status" value="1"/>
</dbReference>
<evidence type="ECO:0000313" key="11">
    <source>
        <dbReference type="EMBL" id="AWI53839.1"/>
    </source>
</evidence>
<dbReference type="FunFam" id="3.40.430.10:FF:000001">
    <property type="entry name" value="Dihydrofolate reductase"/>
    <property type="match status" value="1"/>
</dbReference>
<evidence type="ECO:0000256" key="4">
    <source>
        <dbReference type="ARBA" id="ARBA00022563"/>
    </source>
</evidence>
<dbReference type="PIRSF" id="PIRSF000194">
    <property type="entry name" value="DHFR"/>
    <property type="match status" value="1"/>
</dbReference>
<dbReference type="SUPFAM" id="SSF53597">
    <property type="entry name" value="Dihydrofolate reductase-like"/>
    <property type="match status" value="1"/>
</dbReference>
<dbReference type="UniPathway" id="UPA00077">
    <property type="reaction ID" value="UER00158"/>
</dbReference>
<proteinExistence type="inferred from homology"/>
<dbReference type="InterPro" id="IPR001796">
    <property type="entry name" value="DHFR_dom"/>
</dbReference>
<comment type="pathway">
    <text evidence="1 8">Cofactor biosynthesis; tetrahydrofolate biosynthesis; 5,6,7,8-tetrahydrofolate from 7,8-dihydrofolate: step 1/1.</text>
</comment>
<dbReference type="GO" id="GO:0070401">
    <property type="term" value="F:NADP+ binding"/>
    <property type="evidence" value="ECO:0007669"/>
    <property type="project" value="UniProtKB-ARBA"/>
</dbReference>
<comment type="function">
    <text evidence="7 8">Key enzyme in folate metabolism. Catalyzes an essential reaction for de novo glycine and purine synthesis, and for DNA precursor synthesis.</text>
</comment>
<keyword evidence="6 8" id="KW-0560">Oxidoreductase</keyword>
<sequence length="173" mass="19174">MSVPAPKPRTLSLIAAVAANGAIGKDNDLLWHHPLDQKHFRATTMGCPVIMGRRTWDSLPERFRPLPGRRNVVVTRNPDLHAPGAEVAHTLEEALVRTADADKVFVMGGGQLYAAALPLADELVLTEIHAAYDADTFFPDWPRTAFEEVSREEHHAQGDGQPGFAFVTHRRRR</sequence>
<organism evidence="11 12">
    <name type="scientific">Aquabacterium olei</name>
    <dbReference type="NCBI Taxonomy" id="1296669"/>
    <lineage>
        <taxon>Bacteria</taxon>
        <taxon>Pseudomonadati</taxon>
        <taxon>Pseudomonadota</taxon>
        <taxon>Betaproteobacteria</taxon>
        <taxon>Burkholderiales</taxon>
        <taxon>Aquabacterium</taxon>
    </lineage>
</organism>
<dbReference type="Proteomes" id="UP000244892">
    <property type="component" value="Chromosome"/>
</dbReference>
<dbReference type="CDD" id="cd00209">
    <property type="entry name" value="DHFR"/>
    <property type="match status" value="1"/>
</dbReference>
<comment type="similarity">
    <text evidence="2 8">Belongs to the dihydrofolate reductase family.</text>
</comment>
<evidence type="ECO:0000256" key="6">
    <source>
        <dbReference type="ARBA" id="ARBA00023002"/>
    </source>
</evidence>
<keyword evidence="5 8" id="KW-0521">NADP</keyword>
<dbReference type="GO" id="GO:0005829">
    <property type="term" value="C:cytosol"/>
    <property type="evidence" value="ECO:0007669"/>
    <property type="project" value="TreeGrafter"/>
</dbReference>
<dbReference type="EMBL" id="CP029210">
    <property type="protein sequence ID" value="AWI53839.1"/>
    <property type="molecule type" value="Genomic_DNA"/>
</dbReference>
<dbReference type="GO" id="GO:0006730">
    <property type="term" value="P:one-carbon metabolic process"/>
    <property type="evidence" value="ECO:0007669"/>
    <property type="project" value="UniProtKB-KW"/>
</dbReference>
<protein>
    <recommendedName>
        <fullName evidence="3 8">Dihydrofolate reductase</fullName>
        <ecNumber evidence="3 8">1.5.1.3</ecNumber>
    </recommendedName>
</protein>
<feature type="domain" description="DHFR" evidence="10">
    <location>
        <begin position="10"/>
        <end position="173"/>
    </location>
</feature>
<dbReference type="GO" id="GO:0046452">
    <property type="term" value="P:dihydrofolate metabolic process"/>
    <property type="evidence" value="ECO:0007669"/>
    <property type="project" value="TreeGrafter"/>
</dbReference>
<keyword evidence="12" id="KW-1185">Reference proteome</keyword>
<evidence type="ECO:0000256" key="9">
    <source>
        <dbReference type="SAM" id="MobiDB-lite"/>
    </source>
</evidence>
<comment type="catalytic activity">
    <reaction evidence="8">
        <text>(6S)-5,6,7,8-tetrahydrofolate + NADP(+) = 7,8-dihydrofolate + NADPH + H(+)</text>
        <dbReference type="Rhea" id="RHEA:15009"/>
        <dbReference type="ChEBI" id="CHEBI:15378"/>
        <dbReference type="ChEBI" id="CHEBI:57451"/>
        <dbReference type="ChEBI" id="CHEBI:57453"/>
        <dbReference type="ChEBI" id="CHEBI:57783"/>
        <dbReference type="ChEBI" id="CHEBI:58349"/>
        <dbReference type="EC" id="1.5.1.3"/>
    </reaction>
</comment>
<dbReference type="GO" id="GO:0004146">
    <property type="term" value="F:dihydrofolate reductase activity"/>
    <property type="evidence" value="ECO:0007669"/>
    <property type="project" value="UniProtKB-EC"/>
</dbReference>
<dbReference type="Gene3D" id="3.40.430.10">
    <property type="entry name" value="Dihydrofolate Reductase, subunit A"/>
    <property type="match status" value="1"/>
</dbReference>
<evidence type="ECO:0000313" key="12">
    <source>
        <dbReference type="Proteomes" id="UP000244892"/>
    </source>
</evidence>
<dbReference type="GO" id="GO:0016301">
    <property type="term" value="F:kinase activity"/>
    <property type="evidence" value="ECO:0007669"/>
    <property type="project" value="UniProtKB-KW"/>
</dbReference>
<dbReference type="PANTHER" id="PTHR48069:SF3">
    <property type="entry name" value="DIHYDROFOLATE REDUCTASE"/>
    <property type="match status" value="1"/>
</dbReference>
<dbReference type="PROSITE" id="PS51330">
    <property type="entry name" value="DHFR_2"/>
    <property type="match status" value="1"/>
</dbReference>